<reference evidence="2" key="1">
    <citation type="journal article" date="2015" name="PeerJ">
        <title>First genomic representation of candidate bacterial phylum KSB3 points to enhanced environmental sensing as a trigger of wastewater bulking.</title>
        <authorList>
            <person name="Sekiguchi Y."/>
            <person name="Ohashi A."/>
            <person name="Parks D.H."/>
            <person name="Yamauchi T."/>
            <person name="Tyson G.W."/>
            <person name="Hugenholtz P."/>
        </authorList>
    </citation>
    <scope>NUCLEOTIDE SEQUENCE [LARGE SCALE GENOMIC DNA]</scope>
</reference>
<dbReference type="InterPro" id="IPR002937">
    <property type="entry name" value="Amino_oxidase"/>
</dbReference>
<dbReference type="GO" id="GO:0016491">
    <property type="term" value="F:oxidoreductase activity"/>
    <property type="evidence" value="ECO:0007669"/>
    <property type="project" value="InterPro"/>
</dbReference>
<feature type="domain" description="Amine oxidase" evidence="1">
    <location>
        <begin position="26"/>
        <end position="436"/>
    </location>
</feature>
<dbReference type="AlphaFoldDB" id="A0A0S6WAQ1"/>
<keyword evidence="3" id="KW-1185">Reference proteome</keyword>
<organism evidence="2">
    <name type="scientific">Vecturithrix granuli</name>
    <dbReference type="NCBI Taxonomy" id="1499967"/>
    <lineage>
        <taxon>Bacteria</taxon>
        <taxon>Candidatus Moduliflexota</taxon>
        <taxon>Candidatus Vecturitrichia</taxon>
        <taxon>Candidatus Vecturitrichales</taxon>
        <taxon>Candidatus Vecturitrichaceae</taxon>
        <taxon>Candidatus Vecturithrix</taxon>
    </lineage>
</organism>
<dbReference type="Pfam" id="PF01593">
    <property type="entry name" value="Amino_oxidase"/>
    <property type="match status" value="1"/>
</dbReference>
<gene>
    <name evidence="2" type="ORF">U27_02137</name>
</gene>
<dbReference type="eggNOG" id="COG1232">
    <property type="taxonomic scope" value="Bacteria"/>
</dbReference>
<dbReference type="Proteomes" id="UP000030661">
    <property type="component" value="Unassembled WGS sequence"/>
</dbReference>
<evidence type="ECO:0000313" key="2">
    <source>
        <dbReference type="EMBL" id="GAK55305.1"/>
    </source>
</evidence>
<protein>
    <submittedName>
        <fullName evidence="2">Protoporphyrinogen oxidase-like protein</fullName>
    </submittedName>
</protein>
<dbReference type="HOGENOM" id="CLU_026719_2_1_0"/>
<evidence type="ECO:0000259" key="1">
    <source>
        <dbReference type="Pfam" id="PF01593"/>
    </source>
</evidence>
<dbReference type="SUPFAM" id="SSF51905">
    <property type="entry name" value="FAD/NAD(P)-binding domain"/>
    <property type="match status" value="1"/>
</dbReference>
<dbReference type="EMBL" id="DF820463">
    <property type="protein sequence ID" value="GAK55305.1"/>
    <property type="molecule type" value="Genomic_DNA"/>
</dbReference>
<dbReference type="STRING" id="1499967.U27_02137"/>
<evidence type="ECO:0000313" key="3">
    <source>
        <dbReference type="Proteomes" id="UP000030661"/>
    </source>
</evidence>
<proteinExistence type="predicted"/>
<dbReference type="Gene3D" id="3.50.50.60">
    <property type="entry name" value="FAD/NAD(P)-binding domain"/>
    <property type="match status" value="1"/>
</dbReference>
<sequence>MKTWQHLILGAGMTGLAAGYVSGLPIYEAADVPGGICASYYLKPGTNERLFTLPDDGEAYRFEIGGGHWIFGGDAAVRQFINRLILLKDYLRTSSVYFSNDGLYAPYPLQNHLRYLGVHVAAQALAEMARPQGSFRTMREWLEACFGPTLCQRFFFPFHERYTAGLYTTIAPQDAYKSPVDLSLAIQGALQEVAAAAKRNFAVQGEKAAKRKFRATAGYNATFRYPYSDLSTLARSMAQHCTIHYGKRAIQIDVHEKIVFFADGTEMPYNTIISTLPLNTMLTMTDIQLETPADPFTSVLVLNIGAIKGRQCPQDHWLYIPDARSRFHRVGLYSNVDPSFLPKSRQIRNDRISLYIERAYSGGVKPTDHDMQQYIQNVVAELQKWQFIEEVEVCDPTWVEAAYTWAYPGSCWKDDALQALEKYGIYQVGRYGRWQFQGIADSIRDGFIVGASLK</sequence>
<accession>A0A0S6WAQ1</accession>
<name>A0A0S6WAQ1_VECG1</name>
<dbReference type="InterPro" id="IPR036188">
    <property type="entry name" value="FAD/NAD-bd_sf"/>
</dbReference>